<keyword evidence="10 13" id="KW-0663">Pyridoxal phosphate</keyword>
<dbReference type="InterPro" id="IPR004839">
    <property type="entry name" value="Aminotransferase_I/II_large"/>
</dbReference>
<dbReference type="SUPFAM" id="SSF53383">
    <property type="entry name" value="PLP-dependent transferases"/>
    <property type="match status" value="1"/>
</dbReference>
<evidence type="ECO:0000256" key="7">
    <source>
        <dbReference type="ARBA" id="ARBA00022576"/>
    </source>
</evidence>
<comment type="pathway">
    <text evidence="2 13">Amino-acid degradation; L-phenylalanine degradation; acetoacetate and fumarate from L-phenylalanine: step 2/6.</text>
</comment>
<gene>
    <name evidence="17" type="primary">Tat</name>
    <name evidence="17" type="ORF">TNCT_682341</name>
</gene>
<organism evidence="17 18">
    <name type="scientific">Trichonephila clavata</name>
    <name type="common">Joro spider</name>
    <name type="synonym">Nephila clavata</name>
    <dbReference type="NCBI Taxonomy" id="2740835"/>
    <lineage>
        <taxon>Eukaryota</taxon>
        <taxon>Metazoa</taxon>
        <taxon>Ecdysozoa</taxon>
        <taxon>Arthropoda</taxon>
        <taxon>Chelicerata</taxon>
        <taxon>Arachnida</taxon>
        <taxon>Araneae</taxon>
        <taxon>Araneomorphae</taxon>
        <taxon>Entelegynae</taxon>
        <taxon>Araneoidea</taxon>
        <taxon>Nephilidae</taxon>
        <taxon>Trichonephila</taxon>
    </lineage>
</organism>
<evidence type="ECO:0000256" key="15">
    <source>
        <dbReference type="SAM" id="MobiDB-lite"/>
    </source>
</evidence>
<evidence type="ECO:0000256" key="1">
    <source>
        <dbReference type="ARBA" id="ARBA00001933"/>
    </source>
</evidence>
<comment type="caution">
    <text evidence="17">The sequence shown here is derived from an EMBL/GenBank/DDBJ whole genome shotgun (WGS) entry which is preliminary data.</text>
</comment>
<dbReference type="PIRSF" id="PIRSF000517">
    <property type="entry name" value="Tyr_transaminase"/>
    <property type="match status" value="1"/>
</dbReference>
<dbReference type="GO" id="GO:0030170">
    <property type="term" value="F:pyridoxal phosphate binding"/>
    <property type="evidence" value="ECO:0007669"/>
    <property type="project" value="InterPro"/>
</dbReference>
<keyword evidence="18" id="KW-1185">Reference proteome</keyword>
<dbReference type="Gene3D" id="3.40.640.10">
    <property type="entry name" value="Type I PLP-dependent aspartate aminotransferase-like (Major domain)"/>
    <property type="match status" value="1"/>
</dbReference>
<evidence type="ECO:0000256" key="5">
    <source>
        <dbReference type="ARBA" id="ARBA00012749"/>
    </source>
</evidence>
<feature type="domain" description="Aminotransferase class I/classII large" evidence="16">
    <location>
        <begin position="56"/>
        <end position="419"/>
    </location>
</feature>
<dbReference type="PROSITE" id="PS00105">
    <property type="entry name" value="AA_TRANSFER_CLASS_1"/>
    <property type="match status" value="1"/>
</dbReference>
<sequence length="470" mass="52178">MPIRVSATLADPPQLQRQEPTNRRGWNVTASNFAKETINPIRVVIEDMKLTPNPDKKMISLSIGDPTVSGHLKPCDEILNSVEKTLKSYKFNGYAASTGHLEGREAVAKYATRPGAPIEAKDVVLTSGCSHAIELAISVLANPGQTILVPRPGFPIYKTLAESMGINIKYYSLLPEKSWEVDLADLEHKISDNTAAIVVNNPSNPCGSVYTRRHLQSILEVAARNYVPIIADEIYEHFVFPGEEFYPIASLSLSVPILTCSGLTKRFLVPGWRMGWILIHDRNEVFGHSIRNGLQALCQRIMGSNTLVQGALPNILKDTPQNFFNDVIMSVKINASIAFSKLSEIPGLSPIMPSGAMYMMVGIDILTFTGFKTDTEFVEKLVSEQSVMCLPGACFDYPNYVRLVLTVPESDLREACNRITEFCKKYSKYSIMMDDNPMHSRSTTLTPIQEDLPYCENNNAVMESPEPIRV</sequence>
<evidence type="ECO:0000256" key="10">
    <source>
        <dbReference type="ARBA" id="ARBA00022898"/>
    </source>
</evidence>
<evidence type="ECO:0000256" key="12">
    <source>
        <dbReference type="ARBA" id="ARBA00047798"/>
    </source>
</evidence>
<dbReference type="NCBIfam" id="TIGR01265">
    <property type="entry name" value="tyr_nico_aTase"/>
    <property type="match status" value="1"/>
</dbReference>
<dbReference type="GO" id="GO:0006572">
    <property type="term" value="P:L-tyrosine catabolic process"/>
    <property type="evidence" value="ECO:0007669"/>
    <property type="project" value="UniProtKB-KW"/>
</dbReference>
<dbReference type="AlphaFoldDB" id="A0A8X6LTW3"/>
<evidence type="ECO:0000256" key="4">
    <source>
        <dbReference type="ARBA" id="ARBA00011738"/>
    </source>
</evidence>
<feature type="region of interest" description="Disordered" evidence="15">
    <location>
        <begin position="1"/>
        <end position="25"/>
    </location>
</feature>
<evidence type="ECO:0000256" key="3">
    <source>
        <dbReference type="ARBA" id="ARBA00007441"/>
    </source>
</evidence>
<dbReference type="Pfam" id="PF00155">
    <property type="entry name" value="Aminotran_1_2"/>
    <property type="match status" value="1"/>
</dbReference>
<evidence type="ECO:0000256" key="11">
    <source>
        <dbReference type="ARBA" id="ARBA00023232"/>
    </source>
</evidence>
<accession>A0A8X6LTW3</accession>
<reference evidence="17" key="1">
    <citation type="submission" date="2020-07" db="EMBL/GenBank/DDBJ databases">
        <title>Multicomponent nature underlies the extraordinary mechanical properties of spider dragline silk.</title>
        <authorList>
            <person name="Kono N."/>
            <person name="Nakamura H."/>
            <person name="Mori M."/>
            <person name="Yoshida Y."/>
            <person name="Ohtoshi R."/>
            <person name="Malay A.D."/>
            <person name="Moran D.A.P."/>
            <person name="Tomita M."/>
            <person name="Numata K."/>
            <person name="Arakawa K."/>
        </authorList>
    </citation>
    <scope>NUCLEOTIDE SEQUENCE</scope>
</reference>
<comment type="subunit">
    <text evidence="4 13">Homodimer.</text>
</comment>
<dbReference type="InterPro" id="IPR005958">
    <property type="entry name" value="TyrNic_aminoTrfase"/>
</dbReference>
<dbReference type="Gene3D" id="3.90.1150.10">
    <property type="entry name" value="Aspartate Aminotransferase, domain 1"/>
    <property type="match status" value="1"/>
</dbReference>
<evidence type="ECO:0000313" key="18">
    <source>
        <dbReference type="Proteomes" id="UP000887116"/>
    </source>
</evidence>
<dbReference type="InterPro" id="IPR005957">
    <property type="entry name" value="Tyrosine_aminoTrfase"/>
</dbReference>
<dbReference type="Proteomes" id="UP000887116">
    <property type="component" value="Unassembled WGS sequence"/>
</dbReference>
<dbReference type="EMBL" id="BMAO01018195">
    <property type="protein sequence ID" value="GFR21820.1"/>
    <property type="molecule type" value="Genomic_DNA"/>
</dbReference>
<comment type="cofactor">
    <cofactor evidence="1 13 14">
        <name>pyridoxal 5'-phosphate</name>
        <dbReference type="ChEBI" id="CHEBI:597326"/>
    </cofactor>
</comment>
<proteinExistence type="inferred from homology"/>
<feature type="modified residue" description="N6-(pyridoxal phosphate)lysine" evidence="14">
    <location>
        <position position="265"/>
    </location>
</feature>
<dbReference type="InterPro" id="IPR015422">
    <property type="entry name" value="PyrdxlP-dep_Trfase_small"/>
</dbReference>
<keyword evidence="11" id="KW-0585">Phenylalanine catabolism</keyword>
<dbReference type="InterPro" id="IPR004838">
    <property type="entry name" value="NHTrfase_class1_PyrdxlP-BS"/>
</dbReference>
<keyword evidence="7 17" id="KW-0032">Aminotransferase</keyword>
<comment type="catalytic activity">
    <reaction evidence="12 13">
        <text>L-tyrosine + 2-oxoglutarate = 3-(4-hydroxyphenyl)pyruvate + L-glutamate</text>
        <dbReference type="Rhea" id="RHEA:15093"/>
        <dbReference type="ChEBI" id="CHEBI:16810"/>
        <dbReference type="ChEBI" id="CHEBI:29985"/>
        <dbReference type="ChEBI" id="CHEBI:36242"/>
        <dbReference type="ChEBI" id="CHEBI:58315"/>
        <dbReference type="EC" id="2.6.1.5"/>
    </reaction>
</comment>
<dbReference type="PANTHER" id="PTHR45744:SF2">
    <property type="entry name" value="TYROSINE AMINOTRANSFERASE"/>
    <property type="match status" value="1"/>
</dbReference>
<dbReference type="PRINTS" id="PR00753">
    <property type="entry name" value="ACCSYNTHASE"/>
</dbReference>
<dbReference type="PANTHER" id="PTHR45744">
    <property type="entry name" value="TYROSINE AMINOTRANSFERASE"/>
    <property type="match status" value="1"/>
</dbReference>
<evidence type="ECO:0000259" key="16">
    <source>
        <dbReference type="Pfam" id="PF00155"/>
    </source>
</evidence>
<dbReference type="InterPro" id="IPR015421">
    <property type="entry name" value="PyrdxlP-dep_Trfase_major"/>
</dbReference>
<keyword evidence="9" id="KW-0828">Tyrosine catabolism</keyword>
<evidence type="ECO:0000256" key="9">
    <source>
        <dbReference type="ARBA" id="ARBA00022878"/>
    </source>
</evidence>
<comment type="similarity">
    <text evidence="3 13">Belongs to the class-I pyridoxal-phosphate-dependent aminotransferase family.</text>
</comment>
<evidence type="ECO:0000256" key="6">
    <source>
        <dbReference type="ARBA" id="ARBA00015959"/>
    </source>
</evidence>
<dbReference type="GO" id="GO:0004838">
    <property type="term" value="F:L-tyrosine-2-oxoglutarate transaminase activity"/>
    <property type="evidence" value="ECO:0007669"/>
    <property type="project" value="UniProtKB-UniRule"/>
</dbReference>
<name>A0A8X6LTW3_TRICU</name>
<evidence type="ECO:0000313" key="17">
    <source>
        <dbReference type="EMBL" id="GFR21820.1"/>
    </source>
</evidence>
<evidence type="ECO:0000256" key="2">
    <source>
        <dbReference type="ARBA" id="ARBA00005203"/>
    </source>
</evidence>
<evidence type="ECO:0000256" key="13">
    <source>
        <dbReference type="PIRNR" id="PIRNR000517"/>
    </source>
</evidence>
<evidence type="ECO:0000256" key="8">
    <source>
        <dbReference type="ARBA" id="ARBA00022679"/>
    </source>
</evidence>
<keyword evidence="8" id="KW-0808">Transferase</keyword>
<dbReference type="GO" id="GO:0006559">
    <property type="term" value="P:L-phenylalanine catabolic process"/>
    <property type="evidence" value="ECO:0007669"/>
    <property type="project" value="UniProtKB-UniRule"/>
</dbReference>
<dbReference type="OrthoDB" id="7042322at2759"/>
<dbReference type="NCBIfam" id="TIGR01264">
    <property type="entry name" value="tyr_amTase_E"/>
    <property type="match status" value="1"/>
</dbReference>
<dbReference type="EC" id="2.6.1.5" evidence="5 13"/>
<dbReference type="CDD" id="cd00609">
    <property type="entry name" value="AAT_like"/>
    <property type="match status" value="1"/>
</dbReference>
<protein>
    <recommendedName>
        <fullName evidence="6 13">Tyrosine aminotransferase</fullName>
        <shortName evidence="13">TAT</shortName>
        <ecNumber evidence="5 13">2.6.1.5</ecNumber>
    </recommendedName>
</protein>
<dbReference type="InterPro" id="IPR015424">
    <property type="entry name" value="PyrdxlP-dep_Trfase"/>
</dbReference>
<dbReference type="FunFam" id="3.40.640.10:FF:000048">
    <property type="entry name" value="tyrosine aminotransferase"/>
    <property type="match status" value="1"/>
</dbReference>
<comment type="function">
    <text evidence="13">Transaminase involved in tyrosine breakdown. Converts tyrosine to p-hydroxyphenylpyruvate.</text>
</comment>
<evidence type="ECO:0000256" key="14">
    <source>
        <dbReference type="PIRSR" id="PIRSR000517-1"/>
    </source>
</evidence>